<gene>
    <name evidence="1" type="ORF">KDW03_04590</name>
</gene>
<dbReference type="PANTHER" id="PTHR28055">
    <property type="entry name" value="ALTERED INHERITANCE OF MITOCHONDRIA PROTEIN 41, MITOCHONDRIAL"/>
    <property type="match status" value="1"/>
</dbReference>
<organism evidence="1 2">
    <name type="scientific">Thermospira aquatica</name>
    <dbReference type="NCBI Taxonomy" id="2828656"/>
    <lineage>
        <taxon>Bacteria</taxon>
        <taxon>Pseudomonadati</taxon>
        <taxon>Spirochaetota</taxon>
        <taxon>Spirochaetia</taxon>
        <taxon>Brevinematales</taxon>
        <taxon>Thermospiraceae</taxon>
        <taxon>Thermospira</taxon>
    </lineage>
</organism>
<dbReference type="Pfam" id="PF09424">
    <property type="entry name" value="YqeY"/>
    <property type="match status" value="1"/>
</dbReference>
<dbReference type="KEGG" id="taqu:KDW03_04590"/>
<reference evidence="1" key="2">
    <citation type="submission" date="2022-06" db="EMBL/GenBank/DDBJ databases">
        <title>Thermospira aquatica gen. nov., sp. nov.</title>
        <authorList>
            <person name="Ben Ali Gam Z."/>
            <person name="Labat M."/>
        </authorList>
    </citation>
    <scope>NUCLEOTIDE SEQUENCE</scope>
    <source>
        <strain evidence="1">F1F22</strain>
    </source>
</reference>
<dbReference type="EMBL" id="CP073355">
    <property type="protein sequence ID" value="URA11081.1"/>
    <property type="molecule type" value="Genomic_DNA"/>
</dbReference>
<dbReference type="Proteomes" id="UP001056539">
    <property type="component" value="Chromosome"/>
</dbReference>
<dbReference type="InterPro" id="IPR042184">
    <property type="entry name" value="YqeY/Aim41_N"/>
</dbReference>
<dbReference type="InterPro" id="IPR003789">
    <property type="entry name" value="Asn/Gln_tRNA_amidoTrase-B-like"/>
</dbReference>
<dbReference type="SUPFAM" id="SSF89095">
    <property type="entry name" value="GatB/YqeY motif"/>
    <property type="match status" value="1"/>
</dbReference>
<evidence type="ECO:0000313" key="2">
    <source>
        <dbReference type="Proteomes" id="UP001056539"/>
    </source>
</evidence>
<dbReference type="InterPro" id="IPR023168">
    <property type="entry name" value="GatB_Yqey_C_2"/>
</dbReference>
<dbReference type="GO" id="GO:0016884">
    <property type="term" value="F:carbon-nitrogen ligase activity, with glutamine as amido-N-donor"/>
    <property type="evidence" value="ECO:0007669"/>
    <property type="project" value="InterPro"/>
</dbReference>
<dbReference type="RefSeq" id="WP_271436216.1">
    <property type="nucleotide sequence ID" value="NZ_CP073355.1"/>
</dbReference>
<protein>
    <submittedName>
        <fullName evidence="1">GatB/YqeY domain-containing protein</fullName>
    </submittedName>
</protein>
<dbReference type="InterPro" id="IPR019004">
    <property type="entry name" value="YqeY/Aim41"/>
</dbReference>
<dbReference type="PANTHER" id="PTHR28055:SF1">
    <property type="entry name" value="ALTERED INHERITANCE OF MITOCHONDRIA PROTEIN 41, MITOCHONDRIAL"/>
    <property type="match status" value="1"/>
</dbReference>
<accession>A0AAX3BFQ9</accession>
<dbReference type="AlphaFoldDB" id="A0AAX3BFQ9"/>
<keyword evidence="2" id="KW-1185">Reference proteome</keyword>
<reference evidence="1" key="1">
    <citation type="submission" date="2021-04" db="EMBL/GenBank/DDBJ databases">
        <authorList>
            <person name="Postec A."/>
        </authorList>
    </citation>
    <scope>NUCLEOTIDE SEQUENCE</scope>
    <source>
        <strain evidence="1">F1F22</strain>
    </source>
</reference>
<dbReference type="Gene3D" id="1.10.10.410">
    <property type="match status" value="1"/>
</dbReference>
<sequence length="150" mass="16959">MGMFEDLQRQYIDARKSGDKFASKVLNLVISDLKYEKINKQKDLEDADVIAYLRKTIKSRKEMLAECEQAKREDLAEETKAEIAFLEKLLPQMMSREELIALVKETKTAIGASSPSDMGKMMKEVMARVAGRAEGQEIKEIVTAVLKGEL</sequence>
<name>A0AAX3BFQ9_9SPIR</name>
<proteinExistence type="predicted"/>
<evidence type="ECO:0000313" key="1">
    <source>
        <dbReference type="EMBL" id="URA11081.1"/>
    </source>
</evidence>
<dbReference type="Gene3D" id="1.10.1510.10">
    <property type="entry name" value="Uncharacterised protein YqeY/AIM41 PF09424, N-terminal domain"/>
    <property type="match status" value="1"/>
</dbReference>